<dbReference type="SUPFAM" id="SSF52799">
    <property type="entry name" value="(Phosphotyrosine protein) phosphatases II"/>
    <property type="match status" value="1"/>
</dbReference>
<organism evidence="3 4">
    <name type="scientific">Plasmodium gallinaceum</name>
    <dbReference type="NCBI Taxonomy" id="5849"/>
    <lineage>
        <taxon>Eukaryota</taxon>
        <taxon>Sar</taxon>
        <taxon>Alveolata</taxon>
        <taxon>Apicomplexa</taxon>
        <taxon>Aconoidasida</taxon>
        <taxon>Haemosporida</taxon>
        <taxon>Plasmodiidae</taxon>
        <taxon>Plasmodium</taxon>
        <taxon>Plasmodium (Haemamoeba)</taxon>
    </lineage>
</organism>
<dbReference type="PROSITE" id="PS50054">
    <property type="entry name" value="TYR_PHOSPHATASE_DUAL"/>
    <property type="match status" value="1"/>
</dbReference>
<dbReference type="AlphaFoldDB" id="A0A1J1GM07"/>
<dbReference type="InterPro" id="IPR020422">
    <property type="entry name" value="TYR_PHOSPHATASE_DUAL_dom"/>
</dbReference>
<dbReference type="EMBL" id="CVMV01000015">
    <property type="protein sequence ID" value="CRG93388.1"/>
    <property type="molecule type" value="Genomic_DNA"/>
</dbReference>
<dbReference type="VEuPathDB" id="PlasmoDB:PGAL8A_00109300"/>
<feature type="domain" description="Tyrosine-protein phosphatase" evidence="1">
    <location>
        <begin position="829"/>
        <end position="974"/>
    </location>
</feature>
<evidence type="ECO:0000259" key="1">
    <source>
        <dbReference type="PROSITE" id="PS50054"/>
    </source>
</evidence>
<evidence type="ECO:0000313" key="3">
    <source>
        <dbReference type="EMBL" id="CRG93388.1"/>
    </source>
</evidence>
<evidence type="ECO:0000313" key="4">
    <source>
        <dbReference type="Proteomes" id="UP000220797"/>
    </source>
</evidence>
<dbReference type="Gene3D" id="3.90.190.10">
    <property type="entry name" value="Protein tyrosine phosphatase superfamily"/>
    <property type="match status" value="1"/>
</dbReference>
<dbReference type="GeneID" id="39729619"/>
<feature type="domain" description="Tyrosine specific protein phosphatases" evidence="2">
    <location>
        <begin position="896"/>
        <end position="952"/>
    </location>
</feature>
<dbReference type="PANTHER" id="PTHR46381:SF2">
    <property type="entry name" value="MAP KINASE PHOSPHATASE"/>
    <property type="match status" value="1"/>
</dbReference>
<gene>
    <name evidence="3" type="primary">PTP2</name>
    <name evidence="3" type="ORF">PGAL8A_00109300</name>
</gene>
<name>A0A1J1GM07_PLAGA</name>
<dbReference type="RefSeq" id="XP_028526210.1">
    <property type="nucleotide sequence ID" value="XM_028673688.1"/>
</dbReference>
<proteinExistence type="predicted"/>
<comment type="caution">
    <text evidence="3">The sequence shown here is derived from an EMBL/GenBank/DDBJ whole genome shotgun (WGS) entry which is preliminary data.</text>
</comment>
<dbReference type="InterPro" id="IPR029021">
    <property type="entry name" value="Prot-tyrosine_phosphatase-like"/>
</dbReference>
<dbReference type="OrthoDB" id="2017893at2759"/>
<protein>
    <submittedName>
        <fullName evidence="3">Protein tyrosine phosphatase, putative</fullName>
    </submittedName>
</protein>
<dbReference type="Pfam" id="PF00782">
    <property type="entry name" value="DSPc"/>
    <property type="match status" value="1"/>
</dbReference>
<dbReference type="InterPro" id="IPR000387">
    <property type="entry name" value="Tyr_Pase_dom"/>
</dbReference>
<dbReference type="SMART" id="SM00195">
    <property type="entry name" value="DSPc"/>
    <property type="match status" value="1"/>
</dbReference>
<keyword evidence="4" id="KW-1185">Reference proteome</keyword>
<dbReference type="InterPro" id="IPR000340">
    <property type="entry name" value="Dual-sp_phosphatase_cat-dom"/>
</dbReference>
<accession>A0A1J1GM07</accession>
<dbReference type="CDD" id="cd14498">
    <property type="entry name" value="DSP"/>
    <property type="match status" value="1"/>
</dbReference>
<reference evidence="3" key="1">
    <citation type="submission" date="2015-04" db="EMBL/GenBank/DDBJ databases">
        <authorList>
            <consortium name="Pathogen Informatics"/>
        </authorList>
    </citation>
    <scope>NUCLEOTIDE SEQUENCE [LARGE SCALE GENOMIC DNA]</scope>
    <source>
        <strain evidence="3">8A</strain>
    </source>
</reference>
<dbReference type="PANTHER" id="PTHR46381">
    <property type="entry name" value="MKPA PROTEIN"/>
    <property type="match status" value="1"/>
</dbReference>
<dbReference type="PROSITE" id="PS50056">
    <property type="entry name" value="TYR_PHOSPHATASE_2"/>
    <property type="match status" value="1"/>
</dbReference>
<evidence type="ECO:0000259" key="2">
    <source>
        <dbReference type="PROSITE" id="PS50056"/>
    </source>
</evidence>
<sequence length="1149" mass="139067">MYKVIMKKIKEGENIELIYSLPNENIQDLIVNKENIEINKLIIIKHYNKKEYYIKEIKYEEFNKKSSFLVIFICAENTANSCINVIDKEVTKNENDSNPFIKNKNEIKKMENIKSDIQNFYSYNKYEYKNSRNKVSLPTCSSSSILYFLKRLNKKNSKKIVDKNVYSLKEDIENYFKNAYAKYIYKNKYIYFFIFNSENTHYIDRNLSIKKYLLFKSQIDKNCKITTCYKNNINNNLRSFFHIIKKIYKVKKNSYSNKDVKERKEKSLELANSSKEKKKKFSEPIFTEKFILNNNNKFMWRYGIKKKKDNFPYNKKNTKYYNFNYNRSFITYYNSSSNNKGKYDCRNKTFPYFYISEKNNIKKFFEASKLAYFKDYNFYKYHKYNFIKEKKKNYNDLSNNIKDEKKKIYCKKDEMNEKENLIFKLNFLNRTKNTAVLRSYPTKKKINKINGTFLKKENKNNNNCPVEKFSNLCNLNKNLCKKKSFPFSTHNIYMHKNYFNSSYFSTQRNFSSNLYKKKKNFIYEKKNENLERKNNLKEYVTKMYPKEGLTSYCGKYKRKTNNKKFEKYIYSKKNIRNLNKKYCNSFSKRKDNFFDSNNFEKHPKFQIIKNKDNKKYFCTNEARNITFQSKRKSYFDIYNNENRNFLIKKKNFVYDNYCAKLPNIYHYNLKKKNKYFSLHNLRNFLVERSYSNMKKYNSNKVNLTKSYQIKLNKNKTFNKKDYNSMNNMNNIDKNNKCSISELKAFKTEKSQNCFKDVSSFCSSLEYNSLDINDKKDFKNDMNFSLNLKNIKNKADFEVSLEKLNTLKNKKFKANDTNTRKEKLEFVGNQCDKIFQDRIFISGYEFASNKLNIEEKGITHIINTAGYECENKYENLFFYRTYYLKDDMYDDIFYTLLDSLRFIKNVLKENERNKILIHCSKGISRSVIIIIFFLMSELNLNYFDAFQIVKNSRALSNPNMNYITQLLNIFNIKKTVQNIDRRKENKIIKDKIVNENIINKNNELISNDVRIDKEENMENYKNCNDIICLFRIDLEGKYLTLKKLDNLIYHDSDNDSAVLIDKRFNYIITYNFKDYYLMLFDDTYESIFHSIFNHFILISSYFFGDMNKKYVIRSNFMNIFKNFKIKTKIINSITDFDKYFLNIQSFLKMS</sequence>
<dbReference type="Proteomes" id="UP000220797">
    <property type="component" value="Unassembled WGS sequence"/>
</dbReference>